<accession>A0A3N4LTA5</accession>
<gene>
    <name evidence="3" type="ORF">L211DRAFT_880507</name>
</gene>
<dbReference type="OrthoDB" id="10268011at2759"/>
<dbReference type="AlphaFoldDB" id="A0A3N4LTA5"/>
<name>A0A3N4LTA5_9PEZI</name>
<evidence type="ECO:0000313" key="4">
    <source>
        <dbReference type="Proteomes" id="UP000267821"/>
    </source>
</evidence>
<dbReference type="PROSITE" id="PS50141">
    <property type="entry name" value="A_DEAMIN_EDITASE"/>
    <property type="match status" value="1"/>
</dbReference>
<evidence type="ECO:0000256" key="1">
    <source>
        <dbReference type="SAM" id="MobiDB-lite"/>
    </source>
</evidence>
<dbReference type="GO" id="GO:0003723">
    <property type="term" value="F:RNA binding"/>
    <property type="evidence" value="ECO:0007669"/>
    <property type="project" value="InterPro"/>
</dbReference>
<dbReference type="GO" id="GO:0043829">
    <property type="term" value="F:tRNA-specific adenosine-37 deaminase activity"/>
    <property type="evidence" value="ECO:0007669"/>
    <property type="project" value="TreeGrafter"/>
</dbReference>
<feature type="compositionally biased region" description="Basic and acidic residues" evidence="1">
    <location>
        <begin position="405"/>
        <end position="416"/>
    </location>
</feature>
<keyword evidence="4" id="KW-1185">Reference proteome</keyword>
<evidence type="ECO:0000313" key="3">
    <source>
        <dbReference type="EMBL" id="RPB23861.1"/>
    </source>
</evidence>
<dbReference type="GO" id="GO:0002100">
    <property type="term" value="P:tRNA wobble adenosine to inosine editing"/>
    <property type="evidence" value="ECO:0007669"/>
    <property type="project" value="InterPro"/>
</dbReference>
<dbReference type="SMART" id="SM00552">
    <property type="entry name" value="ADEAMc"/>
    <property type="match status" value="1"/>
</dbReference>
<reference evidence="3 4" key="1">
    <citation type="journal article" date="2018" name="Nat. Ecol. Evol.">
        <title>Pezizomycetes genomes reveal the molecular basis of ectomycorrhizal truffle lifestyle.</title>
        <authorList>
            <person name="Murat C."/>
            <person name="Payen T."/>
            <person name="Noel B."/>
            <person name="Kuo A."/>
            <person name="Morin E."/>
            <person name="Chen J."/>
            <person name="Kohler A."/>
            <person name="Krizsan K."/>
            <person name="Balestrini R."/>
            <person name="Da Silva C."/>
            <person name="Montanini B."/>
            <person name="Hainaut M."/>
            <person name="Levati E."/>
            <person name="Barry K.W."/>
            <person name="Belfiori B."/>
            <person name="Cichocki N."/>
            <person name="Clum A."/>
            <person name="Dockter R.B."/>
            <person name="Fauchery L."/>
            <person name="Guy J."/>
            <person name="Iotti M."/>
            <person name="Le Tacon F."/>
            <person name="Lindquist E.A."/>
            <person name="Lipzen A."/>
            <person name="Malagnac F."/>
            <person name="Mello A."/>
            <person name="Molinier V."/>
            <person name="Miyauchi S."/>
            <person name="Poulain J."/>
            <person name="Riccioni C."/>
            <person name="Rubini A."/>
            <person name="Sitrit Y."/>
            <person name="Splivallo R."/>
            <person name="Traeger S."/>
            <person name="Wang M."/>
            <person name="Zifcakova L."/>
            <person name="Wipf D."/>
            <person name="Zambonelli A."/>
            <person name="Paolocci F."/>
            <person name="Nowrousian M."/>
            <person name="Ottonello S."/>
            <person name="Baldrian P."/>
            <person name="Spatafora J.W."/>
            <person name="Henrissat B."/>
            <person name="Nagy L.G."/>
            <person name="Aury J.M."/>
            <person name="Wincker P."/>
            <person name="Grigoriev I.V."/>
            <person name="Bonfante P."/>
            <person name="Martin F.M."/>
        </authorList>
    </citation>
    <scope>NUCLEOTIDE SEQUENCE [LARGE SCALE GENOMIC DNA]</scope>
    <source>
        <strain evidence="3 4">ATCC MYA-4762</strain>
    </source>
</reference>
<dbReference type="PANTHER" id="PTHR47803">
    <property type="entry name" value="TRNA-SPECIFIC ADENOSINE DEAMINASE 1"/>
    <property type="match status" value="1"/>
</dbReference>
<protein>
    <recommendedName>
        <fullName evidence="2">A to I editase domain-containing protein</fullName>
    </recommendedName>
</protein>
<dbReference type="InterPro" id="IPR002466">
    <property type="entry name" value="A_deamin"/>
</dbReference>
<feature type="region of interest" description="Disordered" evidence="1">
    <location>
        <begin position="405"/>
        <end position="428"/>
    </location>
</feature>
<dbReference type="EMBL" id="ML121544">
    <property type="protein sequence ID" value="RPB23861.1"/>
    <property type="molecule type" value="Genomic_DNA"/>
</dbReference>
<evidence type="ECO:0000259" key="2">
    <source>
        <dbReference type="PROSITE" id="PS50141"/>
    </source>
</evidence>
<organism evidence="3 4">
    <name type="scientific">Terfezia boudieri ATCC MYA-4762</name>
    <dbReference type="NCBI Taxonomy" id="1051890"/>
    <lineage>
        <taxon>Eukaryota</taxon>
        <taxon>Fungi</taxon>
        <taxon>Dikarya</taxon>
        <taxon>Ascomycota</taxon>
        <taxon>Pezizomycotina</taxon>
        <taxon>Pezizomycetes</taxon>
        <taxon>Pezizales</taxon>
        <taxon>Pezizaceae</taxon>
        <taxon>Terfezia</taxon>
    </lineage>
</organism>
<dbReference type="InterPro" id="IPR042935">
    <property type="entry name" value="Tad1"/>
</dbReference>
<sequence length="502" mass="54521">MRPPPSPDLIASTILSAFHSLPARSKPRIRPDGSREWATLAGIALEHEDGLLTCASLATGVKCLPSSKIPLAQGLVLHDSHAEILAIRAFNHFLLREAHLLLHPPPHTTYHSPYLSLRPHTSLTKHSPQPFTLNPALRTHLYTTEAPCGDCSMELTISSQADPAPWVPPKSSSPTTMRGRGYFSHLGHLRTKPSRPDAPPTGAKSCSDKLSSKMYTSLLCMPTSYLVSLASPGVYLDTITVPESEFSAVGCERAFSPRGRLVPLNLITGRSSTSPDVQGGYSFRPFKIQTTSSTFPSFFFSRRPEIRPDAPAHTPSNISTIYIPHTTHPVHETLISAVLQGRKAFSHNSTPALALLGASCVSKMKLWGDAVAISEELLHNHPHPHSVVDSLMAFLTDSANEEYESLKSPEPEDLVGKGEGGAELPPGPGVRLARWTAKEVVRGVLARAGGGGGVWVRNEGNGFRLVRLGQGSVNVARKKGEKMRERERGMGVWREKEEMVVC</sequence>
<dbReference type="PANTHER" id="PTHR47803:SF1">
    <property type="entry name" value="TRNA-SPECIFIC ADENOSINE DEAMINASE 1"/>
    <property type="match status" value="1"/>
</dbReference>
<proteinExistence type="predicted"/>
<feature type="domain" description="A to I editase" evidence="2">
    <location>
        <begin position="56"/>
        <end position="306"/>
    </location>
</feature>
<dbReference type="Proteomes" id="UP000267821">
    <property type="component" value="Unassembled WGS sequence"/>
</dbReference>
<dbReference type="Pfam" id="PF02137">
    <property type="entry name" value="A_deamin"/>
    <property type="match status" value="1"/>
</dbReference>
<dbReference type="STRING" id="1051890.A0A3N4LTA5"/>
<dbReference type="InParanoid" id="A0A3N4LTA5"/>